<dbReference type="GO" id="GO:0005737">
    <property type="term" value="C:cytoplasm"/>
    <property type="evidence" value="ECO:0007669"/>
    <property type="project" value="TreeGrafter"/>
</dbReference>
<dbReference type="InterPro" id="IPR050931">
    <property type="entry name" value="Mito_Protein_Transport_Metaxin"/>
</dbReference>
<name>A0A915DAJ0_9BILA</name>
<feature type="domain" description="Thioredoxin-like fold" evidence="1">
    <location>
        <begin position="1"/>
        <end position="86"/>
    </location>
</feature>
<keyword evidence="2" id="KW-1185">Reference proteome</keyword>
<evidence type="ECO:0000313" key="3">
    <source>
        <dbReference type="WBParaSite" id="jg17829"/>
    </source>
</evidence>
<accession>A0A915DAJ0</accession>
<dbReference type="Proteomes" id="UP000887574">
    <property type="component" value="Unplaced"/>
</dbReference>
<dbReference type="PANTHER" id="PTHR12289">
    <property type="entry name" value="METAXIN RELATED"/>
    <property type="match status" value="1"/>
</dbReference>
<proteinExistence type="predicted"/>
<dbReference type="PANTHER" id="PTHR12289:SF41">
    <property type="entry name" value="FAILED AXON CONNECTIONS-RELATED"/>
    <property type="match status" value="1"/>
</dbReference>
<evidence type="ECO:0000259" key="1">
    <source>
        <dbReference type="Pfam" id="PF17172"/>
    </source>
</evidence>
<dbReference type="Pfam" id="PF17172">
    <property type="entry name" value="GST_N_4"/>
    <property type="match status" value="1"/>
</dbReference>
<dbReference type="WBParaSite" id="jg17829">
    <property type="protein sequence ID" value="jg17829"/>
    <property type="gene ID" value="jg17829"/>
</dbReference>
<evidence type="ECO:0000313" key="2">
    <source>
        <dbReference type="Proteomes" id="UP000887574"/>
    </source>
</evidence>
<protein>
    <submittedName>
        <fullName evidence="3">Thioredoxin-like fold domain-containing protein</fullName>
    </submittedName>
</protein>
<dbReference type="InterPro" id="IPR012336">
    <property type="entry name" value="Thioredoxin-like_fold"/>
</dbReference>
<organism evidence="2 3">
    <name type="scientific">Ditylenchus dipsaci</name>
    <dbReference type="NCBI Taxonomy" id="166011"/>
    <lineage>
        <taxon>Eukaryota</taxon>
        <taxon>Metazoa</taxon>
        <taxon>Ecdysozoa</taxon>
        <taxon>Nematoda</taxon>
        <taxon>Chromadorea</taxon>
        <taxon>Rhabditida</taxon>
        <taxon>Tylenchina</taxon>
        <taxon>Tylenchomorpha</taxon>
        <taxon>Sphaerularioidea</taxon>
        <taxon>Anguinidae</taxon>
        <taxon>Anguininae</taxon>
        <taxon>Ditylenchus</taxon>
    </lineage>
</organism>
<reference evidence="3" key="1">
    <citation type="submission" date="2022-11" db="UniProtKB">
        <authorList>
            <consortium name="WormBaseParasite"/>
        </authorList>
    </citation>
    <scope>IDENTIFICATION</scope>
</reference>
<sequence>MADIPYQNVDNEFKYKSLKGQIPFVELNGRQIADTNIIIDELTKIFHIQMDDQLVEPSVYAQAYAIHSLIEDTLRWYCIYYRALNNTFFGTEDGLMDQCKAQGVGRLTPSEVDTFARKHLKALSVLLGDKNYLMGRCHGFWTPLHVLLLSTEQGHQNFIESDCRNVVDYLRNIKEVFIGFINH</sequence>
<dbReference type="AlphaFoldDB" id="A0A915DAJ0"/>